<reference evidence="3 4" key="1">
    <citation type="submission" date="2019-03" db="EMBL/GenBank/DDBJ databases">
        <title>Genomic analyses of the natural microbiome of Caenorhabditis elegans.</title>
        <authorList>
            <person name="Samuel B."/>
        </authorList>
    </citation>
    <scope>NUCLEOTIDE SEQUENCE [LARGE SCALE GENOMIC DNA]</scope>
    <source>
        <strain evidence="3 4">JUb18</strain>
    </source>
</reference>
<dbReference type="PANTHER" id="PTHR21666">
    <property type="entry name" value="PEPTIDASE-RELATED"/>
    <property type="match status" value="1"/>
</dbReference>
<keyword evidence="3" id="KW-0378">Hydrolase</keyword>
<dbReference type="Proteomes" id="UP000295601">
    <property type="component" value="Unassembled WGS sequence"/>
</dbReference>
<dbReference type="SUPFAM" id="SSF51261">
    <property type="entry name" value="Duplicated hybrid motif"/>
    <property type="match status" value="1"/>
</dbReference>
<dbReference type="EMBL" id="SNYA01000001">
    <property type="protein sequence ID" value="TDP95705.1"/>
    <property type="molecule type" value="Genomic_DNA"/>
</dbReference>
<gene>
    <name evidence="3" type="ORF">EDF62_0399</name>
</gene>
<evidence type="ECO:0000259" key="2">
    <source>
        <dbReference type="Pfam" id="PF01551"/>
    </source>
</evidence>
<dbReference type="Pfam" id="PF01551">
    <property type="entry name" value="Peptidase_M23"/>
    <property type="match status" value="1"/>
</dbReference>
<evidence type="ECO:0000313" key="3">
    <source>
        <dbReference type="EMBL" id="TDP95705.1"/>
    </source>
</evidence>
<dbReference type="AlphaFoldDB" id="A0A4R6SA31"/>
<evidence type="ECO:0000256" key="1">
    <source>
        <dbReference type="SAM" id="MobiDB-lite"/>
    </source>
</evidence>
<dbReference type="InterPro" id="IPR050570">
    <property type="entry name" value="Cell_wall_metabolism_enzyme"/>
</dbReference>
<dbReference type="InterPro" id="IPR011055">
    <property type="entry name" value="Dup_hybrid_motif"/>
</dbReference>
<keyword evidence="4" id="KW-1185">Reference proteome</keyword>
<dbReference type="PANTHER" id="PTHR21666:SF293">
    <property type="entry name" value="SLL1488 PROTEIN"/>
    <property type="match status" value="1"/>
</dbReference>
<sequence length="291" mass="30134">MTAGSARNPDPRSYPSRRSVRAADASVQAAPGFVLTQAPHFRPTEMLEDSPPRRQTLPNDLPLQRSQRAVHRTLAVAAVAGCACVLASAGLLPAAGPGEAAVAAAADAAPQELLLSGGGSALESALAPIDAVLEATPENQKELLAAGIDFRSLPDATTRYPFDSEVPLTDPFGARAAPVAGFHDAQDMDAGAGAEIRIVADGVISEAGVAADGCGFALKVQHRIDGTNVTSRYCHMQDSSHDWRVGDAVQQGDTAGRVGNTGMSFGAHLHLAMRQNDVPIDPLPFLAAHAK</sequence>
<dbReference type="Gene3D" id="2.70.70.10">
    <property type="entry name" value="Glucose Permease (Domain IIA)"/>
    <property type="match status" value="1"/>
</dbReference>
<protein>
    <submittedName>
        <fullName evidence="3">Murein DD-endopeptidase MepM/ murein hydrolase activator NlpD</fullName>
    </submittedName>
</protein>
<name>A0A4R6SA31_9MICO</name>
<feature type="region of interest" description="Disordered" evidence="1">
    <location>
        <begin position="1"/>
        <end position="62"/>
    </location>
</feature>
<dbReference type="GO" id="GO:0004222">
    <property type="term" value="F:metalloendopeptidase activity"/>
    <property type="evidence" value="ECO:0007669"/>
    <property type="project" value="TreeGrafter"/>
</dbReference>
<comment type="caution">
    <text evidence="3">The sequence shown here is derived from an EMBL/GenBank/DDBJ whole genome shotgun (WGS) entry which is preliminary data.</text>
</comment>
<organism evidence="3 4">
    <name type="scientific">Leucobacter luti</name>
    <dbReference type="NCBI Taxonomy" id="340320"/>
    <lineage>
        <taxon>Bacteria</taxon>
        <taxon>Bacillati</taxon>
        <taxon>Actinomycetota</taxon>
        <taxon>Actinomycetes</taxon>
        <taxon>Micrococcales</taxon>
        <taxon>Microbacteriaceae</taxon>
        <taxon>Leucobacter</taxon>
    </lineage>
</organism>
<evidence type="ECO:0000313" key="4">
    <source>
        <dbReference type="Proteomes" id="UP000295601"/>
    </source>
</evidence>
<proteinExistence type="predicted"/>
<dbReference type="InterPro" id="IPR016047">
    <property type="entry name" value="M23ase_b-sheet_dom"/>
</dbReference>
<dbReference type="CDD" id="cd12797">
    <property type="entry name" value="M23_peptidase"/>
    <property type="match status" value="1"/>
</dbReference>
<accession>A0A4R6SA31</accession>
<feature type="domain" description="M23ase beta-sheet core" evidence="2">
    <location>
        <begin position="182"/>
        <end position="282"/>
    </location>
</feature>